<dbReference type="AlphaFoldDB" id="A0A2J6SMQ7"/>
<name>A0A2J6SMQ7_9HELO</name>
<feature type="domain" description="Heterokaryon incompatibility" evidence="1">
    <location>
        <begin position="22"/>
        <end position="108"/>
    </location>
</feature>
<proteinExistence type="predicted"/>
<evidence type="ECO:0000259" key="1">
    <source>
        <dbReference type="Pfam" id="PF06985"/>
    </source>
</evidence>
<dbReference type="GeneID" id="36589919"/>
<dbReference type="InParanoid" id="A0A2J6SMQ7"/>
<reference evidence="2 3" key="1">
    <citation type="submission" date="2016-04" db="EMBL/GenBank/DDBJ databases">
        <title>A degradative enzymes factory behind the ericoid mycorrhizal symbiosis.</title>
        <authorList>
            <consortium name="DOE Joint Genome Institute"/>
            <person name="Martino E."/>
            <person name="Morin E."/>
            <person name="Grelet G."/>
            <person name="Kuo A."/>
            <person name="Kohler A."/>
            <person name="Daghino S."/>
            <person name="Barry K."/>
            <person name="Choi C."/>
            <person name="Cichocki N."/>
            <person name="Clum A."/>
            <person name="Copeland A."/>
            <person name="Hainaut M."/>
            <person name="Haridas S."/>
            <person name="Labutti K."/>
            <person name="Lindquist E."/>
            <person name="Lipzen A."/>
            <person name="Khouja H.-R."/>
            <person name="Murat C."/>
            <person name="Ohm R."/>
            <person name="Olson A."/>
            <person name="Spatafora J."/>
            <person name="Veneault-Fourrey C."/>
            <person name="Henrissat B."/>
            <person name="Grigoriev I."/>
            <person name="Martin F."/>
            <person name="Perotto S."/>
        </authorList>
    </citation>
    <scope>NUCLEOTIDE SEQUENCE [LARGE SCALE GENOMIC DNA]</scope>
    <source>
        <strain evidence="2 3">E</strain>
    </source>
</reference>
<protein>
    <recommendedName>
        <fullName evidence="1">Heterokaryon incompatibility domain-containing protein</fullName>
    </recommendedName>
</protein>
<accession>A0A2J6SMQ7</accession>
<dbReference type="InterPro" id="IPR010730">
    <property type="entry name" value="HET"/>
</dbReference>
<dbReference type="PANTHER" id="PTHR10622">
    <property type="entry name" value="HET DOMAIN-CONTAINING PROTEIN"/>
    <property type="match status" value="1"/>
</dbReference>
<evidence type="ECO:0000313" key="2">
    <source>
        <dbReference type="EMBL" id="PMD52045.1"/>
    </source>
</evidence>
<gene>
    <name evidence="2" type="ORF">K444DRAFT_621170</name>
</gene>
<dbReference type="STRING" id="1095630.A0A2J6SMQ7"/>
<keyword evidence="3" id="KW-1185">Reference proteome</keyword>
<dbReference type="OrthoDB" id="3432186at2759"/>
<dbReference type="Proteomes" id="UP000235371">
    <property type="component" value="Unassembled WGS sequence"/>
</dbReference>
<dbReference type="RefSeq" id="XP_024728949.1">
    <property type="nucleotide sequence ID" value="XM_024881842.1"/>
</dbReference>
<organism evidence="2 3">
    <name type="scientific">Hyaloscypha bicolor E</name>
    <dbReference type="NCBI Taxonomy" id="1095630"/>
    <lineage>
        <taxon>Eukaryota</taxon>
        <taxon>Fungi</taxon>
        <taxon>Dikarya</taxon>
        <taxon>Ascomycota</taxon>
        <taxon>Pezizomycotina</taxon>
        <taxon>Leotiomycetes</taxon>
        <taxon>Helotiales</taxon>
        <taxon>Hyaloscyphaceae</taxon>
        <taxon>Hyaloscypha</taxon>
        <taxon>Hyaloscypha bicolor</taxon>
    </lineage>
</organism>
<evidence type="ECO:0000313" key="3">
    <source>
        <dbReference type="Proteomes" id="UP000235371"/>
    </source>
</evidence>
<dbReference type="EMBL" id="KZ613912">
    <property type="protein sequence ID" value="PMD52045.1"/>
    <property type="molecule type" value="Genomic_DNA"/>
</dbReference>
<dbReference type="Pfam" id="PF06985">
    <property type="entry name" value="HET"/>
    <property type="match status" value="1"/>
</dbReference>
<sequence length="169" mass="19297">MRLLNTSALALHDSMDDNIPSYAILSHHWEDRGVIFRDLQTGRGPGMAGYSKITGRCAHAALDGFEYAWIDSYGIDKTSSSELSEAIRFMYKWYRDAQVCYAYLSDVHGGRIGEDHVREDPYFGASKWFTRGWTLQELLTPRSVVFLIEIGRILEQVLAWKALCPLSRE</sequence>
<dbReference type="PANTHER" id="PTHR10622:SF10">
    <property type="entry name" value="HET DOMAIN-CONTAINING PROTEIN"/>
    <property type="match status" value="1"/>
</dbReference>